<dbReference type="PANTHER" id="PTHR44688:SF25">
    <property type="entry name" value="HTH LUXR-TYPE DOMAIN-CONTAINING PROTEIN"/>
    <property type="match status" value="1"/>
</dbReference>
<dbReference type="PANTHER" id="PTHR44688">
    <property type="entry name" value="DNA-BINDING TRANSCRIPTIONAL ACTIVATOR DEVR_DOSR"/>
    <property type="match status" value="1"/>
</dbReference>
<dbReference type="RefSeq" id="WP_189492845.1">
    <property type="nucleotide sequence ID" value="NZ_BMZO01000012.1"/>
</dbReference>
<dbReference type="Pfam" id="PF03472">
    <property type="entry name" value="Autoind_bind"/>
    <property type="match status" value="1"/>
</dbReference>
<dbReference type="Pfam" id="PF00196">
    <property type="entry name" value="GerE"/>
    <property type="match status" value="1"/>
</dbReference>
<feature type="domain" description="HTH luxR-type" evidence="4">
    <location>
        <begin position="181"/>
        <end position="246"/>
    </location>
</feature>
<dbReference type="SMART" id="SM00421">
    <property type="entry name" value="HTH_LUXR"/>
    <property type="match status" value="1"/>
</dbReference>
<dbReference type="Gene3D" id="1.10.10.10">
    <property type="entry name" value="Winged helix-like DNA-binding domain superfamily/Winged helix DNA-binding domain"/>
    <property type="match status" value="1"/>
</dbReference>
<evidence type="ECO:0000313" key="6">
    <source>
        <dbReference type="Proteomes" id="UP000641137"/>
    </source>
</evidence>
<evidence type="ECO:0000259" key="4">
    <source>
        <dbReference type="PROSITE" id="PS50043"/>
    </source>
</evidence>
<proteinExistence type="predicted"/>
<dbReference type="GO" id="GO:0003677">
    <property type="term" value="F:DNA binding"/>
    <property type="evidence" value="ECO:0007669"/>
    <property type="project" value="UniProtKB-KW"/>
</dbReference>
<dbReference type="Gene3D" id="3.30.450.80">
    <property type="entry name" value="Transcription factor LuxR-like, autoinducer-binding domain"/>
    <property type="match status" value="1"/>
</dbReference>
<dbReference type="EMBL" id="BMZO01000012">
    <property type="protein sequence ID" value="GHC80327.1"/>
    <property type="molecule type" value="Genomic_DNA"/>
</dbReference>
<dbReference type="InterPro" id="IPR016032">
    <property type="entry name" value="Sig_transdc_resp-reg_C-effctor"/>
</dbReference>
<dbReference type="SUPFAM" id="SSF75516">
    <property type="entry name" value="Pheromone-binding domain of LuxR-like quorum-sensing transcription factors"/>
    <property type="match status" value="1"/>
</dbReference>
<keyword evidence="1" id="KW-0805">Transcription regulation</keyword>
<dbReference type="PRINTS" id="PR00038">
    <property type="entry name" value="HTHLUXR"/>
</dbReference>
<dbReference type="InterPro" id="IPR000792">
    <property type="entry name" value="Tscrpt_reg_LuxR_C"/>
</dbReference>
<dbReference type="InterPro" id="IPR036388">
    <property type="entry name" value="WH-like_DNA-bd_sf"/>
</dbReference>
<dbReference type="CDD" id="cd06170">
    <property type="entry name" value="LuxR_C_like"/>
    <property type="match status" value="1"/>
</dbReference>
<comment type="caution">
    <text evidence="5">The sequence shown here is derived from an EMBL/GenBank/DDBJ whole genome shotgun (WGS) entry which is preliminary data.</text>
</comment>
<name>A0A8J3DLG2_9HYPH</name>
<evidence type="ECO:0000313" key="5">
    <source>
        <dbReference type="EMBL" id="GHC80327.1"/>
    </source>
</evidence>
<organism evidence="5 6">
    <name type="scientific">Limoniibacter endophyticus</name>
    <dbReference type="NCBI Taxonomy" id="1565040"/>
    <lineage>
        <taxon>Bacteria</taxon>
        <taxon>Pseudomonadati</taxon>
        <taxon>Pseudomonadota</taxon>
        <taxon>Alphaproteobacteria</taxon>
        <taxon>Hyphomicrobiales</taxon>
        <taxon>Bartonellaceae</taxon>
        <taxon>Limoniibacter</taxon>
    </lineage>
</organism>
<reference evidence="5" key="1">
    <citation type="journal article" date="2014" name="Int. J. Syst. Evol. Microbiol.">
        <title>Complete genome sequence of Corynebacterium casei LMG S-19264T (=DSM 44701T), isolated from a smear-ripened cheese.</title>
        <authorList>
            <consortium name="US DOE Joint Genome Institute (JGI-PGF)"/>
            <person name="Walter F."/>
            <person name="Albersmeier A."/>
            <person name="Kalinowski J."/>
            <person name="Ruckert C."/>
        </authorList>
    </citation>
    <scope>NUCLEOTIDE SEQUENCE</scope>
    <source>
        <strain evidence="5">KCTC 42097</strain>
    </source>
</reference>
<dbReference type="InterPro" id="IPR036693">
    <property type="entry name" value="TF_LuxR_autoind-bd_dom_sf"/>
</dbReference>
<dbReference type="Proteomes" id="UP000641137">
    <property type="component" value="Unassembled WGS sequence"/>
</dbReference>
<sequence length="249" mass="27716">MGRFDKTLEFIARLQNAQTVKTVNATLLSLIQPFGLDYCIAAIIPQTGRLPTSRRRLQSHILFSSWPSEWQTQYERARYIQRDPLVKRFQCAPAPFRWSDESVRALINDDLGAATLMDEARDHGLKDGLGFVVDTLDGRRVAVSFAGENADLSPAERSVLNLISVYAVGKAMEILDGKNRVAFGLLGLTLREVECLNWASHGKSEWEIGQILAISEHTAEKHLASAKVKLRAATRAQAVSEAMRLGLIR</sequence>
<evidence type="ECO:0000256" key="2">
    <source>
        <dbReference type="ARBA" id="ARBA00023125"/>
    </source>
</evidence>
<reference evidence="5" key="2">
    <citation type="submission" date="2020-09" db="EMBL/GenBank/DDBJ databases">
        <authorList>
            <person name="Sun Q."/>
            <person name="Kim S."/>
        </authorList>
    </citation>
    <scope>NUCLEOTIDE SEQUENCE</scope>
    <source>
        <strain evidence="5">KCTC 42097</strain>
    </source>
</reference>
<dbReference type="GO" id="GO:0006355">
    <property type="term" value="P:regulation of DNA-templated transcription"/>
    <property type="evidence" value="ECO:0007669"/>
    <property type="project" value="InterPro"/>
</dbReference>
<evidence type="ECO:0000256" key="3">
    <source>
        <dbReference type="ARBA" id="ARBA00023163"/>
    </source>
</evidence>
<keyword evidence="6" id="KW-1185">Reference proteome</keyword>
<keyword evidence="3" id="KW-0804">Transcription</keyword>
<evidence type="ECO:0000256" key="1">
    <source>
        <dbReference type="ARBA" id="ARBA00023015"/>
    </source>
</evidence>
<dbReference type="PROSITE" id="PS50043">
    <property type="entry name" value="HTH_LUXR_2"/>
    <property type="match status" value="1"/>
</dbReference>
<dbReference type="SUPFAM" id="SSF46894">
    <property type="entry name" value="C-terminal effector domain of the bipartite response regulators"/>
    <property type="match status" value="1"/>
</dbReference>
<dbReference type="AlphaFoldDB" id="A0A8J3DLG2"/>
<gene>
    <name evidence="5" type="ORF">GCM10010136_33360</name>
</gene>
<dbReference type="InterPro" id="IPR005143">
    <property type="entry name" value="TF_LuxR_autoind-bd_dom"/>
</dbReference>
<accession>A0A8J3DLG2</accession>
<keyword evidence="2" id="KW-0238">DNA-binding</keyword>
<protein>
    <submittedName>
        <fullName evidence="5">LuxR family transcriptional regulator</fullName>
    </submittedName>
</protein>